<reference evidence="5" key="1">
    <citation type="submission" date="2025-08" db="UniProtKB">
        <authorList>
            <consortium name="Ensembl"/>
        </authorList>
    </citation>
    <scope>IDENTIFICATION</scope>
</reference>
<evidence type="ECO:0000256" key="1">
    <source>
        <dbReference type="ARBA" id="ARBA00022737"/>
    </source>
</evidence>
<dbReference type="OMA" id="WVRIRSS"/>
<organism evidence="5 6">
    <name type="scientific">Junco hyemalis</name>
    <name type="common">Dark-eyed junco</name>
    <dbReference type="NCBI Taxonomy" id="40217"/>
    <lineage>
        <taxon>Eukaryota</taxon>
        <taxon>Metazoa</taxon>
        <taxon>Chordata</taxon>
        <taxon>Craniata</taxon>
        <taxon>Vertebrata</taxon>
        <taxon>Euteleostomi</taxon>
        <taxon>Archelosauria</taxon>
        <taxon>Archosauria</taxon>
        <taxon>Dinosauria</taxon>
        <taxon>Saurischia</taxon>
        <taxon>Theropoda</taxon>
        <taxon>Coelurosauria</taxon>
        <taxon>Aves</taxon>
        <taxon>Neognathae</taxon>
        <taxon>Neoaves</taxon>
        <taxon>Telluraves</taxon>
        <taxon>Australaves</taxon>
        <taxon>Passeriformes</taxon>
        <taxon>Passerellidae</taxon>
        <taxon>Junco</taxon>
    </lineage>
</organism>
<dbReference type="PANTHER" id="PTHR24051:SF6">
    <property type="entry name" value="FIBRONECTIN TYPE-III DOMAIN-CONTAINING PROTEIN-RELATED"/>
    <property type="match status" value="1"/>
</dbReference>
<evidence type="ECO:0000256" key="2">
    <source>
        <dbReference type="ARBA" id="ARBA00023157"/>
    </source>
</evidence>
<keyword evidence="3" id="KW-0472">Membrane</keyword>
<evidence type="ECO:0000313" key="5">
    <source>
        <dbReference type="Ensembl" id="ENSJHYP00000017068.1"/>
    </source>
</evidence>
<keyword evidence="2" id="KW-1015">Disulfide bond</keyword>
<dbReference type="PROSITE" id="PS50853">
    <property type="entry name" value="FN3"/>
    <property type="match status" value="1"/>
</dbReference>
<reference evidence="5" key="2">
    <citation type="submission" date="2025-09" db="UniProtKB">
        <authorList>
            <consortium name="Ensembl"/>
        </authorList>
    </citation>
    <scope>IDENTIFICATION</scope>
</reference>
<keyword evidence="3" id="KW-1133">Transmembrane helix</keyword>
<keyword evidence="3" id="KW-0812">Transmembrane</keyword>
<feature type="transmembrane region" description="Helical" evidence="3">
    <location>
        <begin position="456"/>
        <end position="480"/>
    </location>
</feature>
<dbReference type="InterPro" id="IPR051622">
    <property type="entry name" value="R-tyr_protein_phosphatases"/>
</dbReference>
<dbReference type="SUPFAM" id="SSF49265">
    <property type="entry name" value="Fibronectin type III"/>
    <property type="match status" value="1"/>
</dbReference>
<dbReference type="CDD" id="cd00063">
    <property type="entry name" value="FN3"/>
    <property type="match status" value="1"/>
</dbReference>
<feature type="domain" description="Fibronectin type-III" evidence="4">
    <location>
        <begin position="226"/>
        <end position="326"/>
    </location>
</feature>
<dbReference type="PANTHER" id="PTHR24051">
    <property type="entry name" value="SUSHI DOMAIN-CONTAINING PROTEIN 1"/>
    <property type="match status" value="1"/>
</dbReference>
<dbReference type="Pfam" id="PF00041">
    <property type="entry name" value="fn3"/>
    <property type="match status" value="1"/>
</dbReference>
<evidence type="ECO:0000256" key="3">
    <source>
        <dbReference type="SAM" id="Phobius"/>
    </source>
</evidence>
<keyword evidence="1" id="KW-0677">Repeat</keyword>
<accession>A0A8C5JFK4</accession>
<proteinExistence type="predicted"/>
<dbReference type="Proteomes" id="UP000694408">
    <property type="component" value="Unplaced"/>
</dbReference>
<dbReference type="InterPro" id="IPR013783">
    <property type="entry name" value="Ig-like_fold"/>
</dbReference>
<dbReference type="Gene3D" id="2.60.40.10">
    <property type="entry name" value="Immunoglobulins"/>
    <property type="match status" value="2"/>
</dbReference>
<sequence length="517" mass="56835">MPCQGHLDLRHWIPETIPLLNFGTSLSSTCLTGPSPPCQGLTPSHLVGAEKCQKPQWDSRFIFDQEQEIFNPNEVVKIQCPEGYWPPPMEIKCVTFKPREGSMIPRTGWGMRSGTDAWQPVKGNLTCVDVRQVVPKIPEISSTSIKLKWTCRFPHMCQNIRARCQTEWHSSSDCETEEVKVEEMLQGWEGTFICSPLQPFTVYSVTISRLPSTILYADLHTTKEMVPDKPEKLWVDTSTGSLRWKPLSSCKGEIIGYQLNITARNAGDSSVLETERLRLDGSVTEHRLPGLSPGSSYAVMLQGLTAAGAGAALTREFHSNSNTPHPQAISCRGARDIDPSQGTAVLPLSPIAPGSEAAREHQLIVAATHNASLIESICSEQAQLSNASAYRAALLNLSAATDFVLGDGSRGQGTDNAALSPGRDYTALLRLVRRGPQAVALTLAFVFVAGQTVDQWHWIVIGLVVLLAVILVAAVILWLVHSRLVSRFIYNASFLPSTPLCLFRKRKYLPNKTKDDN</sequence>
<dbReference type="InterPro" id="IPR003961">
    <property type="entry name" value="FN3_dom"/>
</dbReference>
<dbReference type="Ensembl" id="ENSJHYT00000020580.1">
    <property type="protein sequence ID" value="ENSJHYP00000017068.1"/>
    <property type="gene ID" value="ENSJHYG00000013038.1"/>
</dbReference>
<dbReference type="InterPro" id="IPR036116">
    <property type="entry name" value="FN3_sf"/>
</dbReference>
<dbReference type="AlphaFoldDB" id="A0A8C5JFK4"/>
<protein>
    <recommendedName>
        <fullName evidence="4">Fibronectin type-III domain-containing protein</fullName>
    </recommendedName>
</protein>
<name>A0A8C5JFK4_JUNHY</name>
<evidence type="ECO:0000313" key="6">
    <source>
        <dbReference type="Proteomes" id="UP000694408"/>
    </source>
</evidence>
<dbReference type="SMART" id="SM00060">
    <property type="entry name" value="FN3"/>
    <property type="match status" value="1"/>
</dbReference>
<keyword evidence="6" id="KW-1185">Reference proteome</keyword>
<evidence type="ECO:0000259" key="4">
    <source>
        <dbReference type="PROSITE" id="PS50853"/>
    </source>
</evidence>